<dbReference type="PANTHER" id="PTHR47894:SF1">
    <property type="entry name" value="HTH-TYPE TRANSCRIPTIONAL REGULATOR VQSM"/>
    <property type="match status" value="1"/>
</dbReference>
<dbReference type="InterPro" id="IPR009057">
    <property type="entry name" value="Homeodomain-like_sf"/>
</dbReference>
<keyword evidence="3" id="KW-0804">Transcription</keyword>
<dbReference type="Proteomes" id="UP000095039">
    <property type="component" value="Unassembled WGS sequence"/>
</dbReference>
<keyword evidence="2" id="KW-0238">DNA-binding</keyword>
<comment type="caution">
    <text evidence="5">The sequence shown here is derived from an EMBL/GenBank/DDBJ whole genome shotgun (WGS) entry which is preliminary data.</text>
</comment>
<dbReference type="PANTHER" id="PTHR47894">
    <property type="entry name" value="HTH-TYPE TRANSCRIPTIONAL REGULATOR GADX"/>
    <property type="match status" value="1"/>
</dbReference>
<dbReference type="GO" id="GO:0005829">
    <property type="term" value="C:cytosol"/>
    <property type="evidence" value="ECO:0007669"/>
    <property type="project" value="TreeGrafter"/>
</dbReference>
<dbReference type="PRINTS" id="PR00032">
    <property type="entry name" value="HTHARAC"/>
</dbReference>
<dbReference type="Gene3D" id="1.10.10.60">
    <property type="entry name" value="Homeodomain-like"/>
    <property type="match status" value="1"/>
</dbReference>
<dbReference type="EMBL" id="AJWN02000040">
    <property type="protein sequence ID" value="OEE62138.1"/>
    <property type="molecule type" value="Genomic_DNA"/>
</dbReference>
<dbReference type="InterPro" id="IPR018060">
    <property type="entry name" value="HTH_AraC"/>
</dbReference>
<feature type="domain" description="HTH araC/xylS-type" evidence="4">
    <location>
        <begin position="236"/>
        <end position="338"/>
    </location>
</feature>
<gene>
    <name evidence="5" type="ORF">A1OK_01130</name>
</gene>
<accession>A0A1E5C9D4</accession>
<evidence type="ECO:0000313" key="5">
    <source>
        <dbReference type="EMBL" id="OEE62138.1"/>
    </source>
</evidence>
<evidence type="ECO:0000256" key="2">
    <source>
        <dbReference type="ARBA" id="ARBA00023125"/>
    </source>
</evidence>
<reference evidence="5 6" key="1">
    <citation type="journal article" date="2012" name="Science">
        <title>Ecological populations of bacteria act as socially cohesive units of antibiotic production and resistance.</title>
        <authorList>
            <person name="Cordero O.X."/>
            <person name="Wildschutte H."/>
            <person name="Kirkup B."/>
            <person name="Proehl S."/>
            <person name="Ngo L."/>
            <person name="Hussain F."/>
            <person name="Le Roux F."/>
            <person name="Mincer T."/>
            <person name="Polz M.F."/>
        </authorList>
    </citation>
    <scope>NUCLEOTIDE SEQUENCE [LARGE SCALE GENOMIC DNA]</scope>
    <source>
        <strain evidence="5 6">FF-454</strain>
    </source>
</reference>
<dbReference type="SMART" id="SM00342">
    <property type="entry name" value="HTH_ARAC"/>
    <property type="match status" value="1"/>
</dbReference>
<keyword evidence="6" id="KW-1185">Reference proteome</keyword>
<dbReference type="SUPFAM" id="SSF46689">
    <property type="entry name" value="Homeodomain-like"/>
    <property type="match status" value="1"/>
</dbReference>
<dbReference type="InterPro" id="IPR032687">
    <property type="entry name" value="AraC-type_N"/>
</dbReference>
<proteinExistence type="predicted"/>
<evidence type="ECO:0000256" key="3">
    <source>
        <dbReference type="ARBA" id="ARBA00023163"/>
    </source>
</evidence>
<organism evidence="5 6">
    <name type="scientific">Enterovibrio norvegicus FF-454</name>
    <dbReference type="NCBI Taxonomy" id="1185651"/>
    <lineage>
        <taxon>Bacteria</taxon>
        <taxon>Pseudomonadati</taxon>
        <taxon>Pseudomonadota</taxon>
        <taxon>Gammaproteobacteria</taxon>
        <taxon>Vibrionales</taxon>
        <taxon>Vibrionaceae</taxon>
        <taxon>Enterovibrio</taxon>
    </lineage>
</organism>
<dbReference type="AlphaFoldDB" id="A0A1E5C9D4"/>
<evidence type="ECO:0000259" key="4">
    <source>
        <dbReference type="PROSITE" id="PS01124"/>
    </source>
</evidence>
<evidence type="ECO:0000313" key="6">
    <source>
        <dbReference type="Proteomes" id="UP000095039"/>
    </source>
</evidence>
<dbReference type="GO" id="GO:0003700">
    <property type="term" value="F:DNA-binding transcription factor activity"/>
    <property type="evidence" value="ECO:0007669"/>
    <property type="project" value="InterPro"/>
</dbReference>
<dbReference type="RefSeq" id="WP_016962091.1">
    <property type="nucleotide sequence ID" value="NZ_AJWN02000040.1"/>
</dbReference>
<keyword evidence="1" id="KW-0805">Transcription regulation</keyword>
<evidence type="ECO:0000256" key="1">
    <source>
        <dbReference type="ARBA" id="ARBA00023015"/>
    </source>
</evidence>
<dbReference type="PROSITE" id="PS01124">
    <property type="entry name" value="HTH_ARAC_FAMILY_2"/>
    <property type="match status" value="1"/>
</dbReference>
<dbReference type="InterPro" id="IPR020449">
    <property type="entry name" value="Tscrpt_reg_AraC-type_HTH"/>
</dbReference>
<dbReference type="Pfam" id="PF12833">
    <property type="entry name" value="HTH_18"/>
    <property type="match status" value="1"/>
</dbReference>
<dbReference type="GO" id="GO:0000976">
    <property type="term" value="F:transcription cis-regulatory region binding"/>
    <property type="evidence" value="ECO:0007669"/>
    <property type="project" value="TreeGrafter"/>
</dbReference>
<sequence>MNAYYSTLSGWIIPVTRAMKSLDLDPVKTLEMFDIDPAEVNDPEGRICVESLGNLFTFCNKRVGNRQFNIEVARSFHPSALHALGYAVQSAFSLQEALERVSQYKRVVSNCSNMDTYESGDELIVELVVYRYTDSGRLVLSPDLIESFLATLVQLSRDLVGGDIDPIKIQCTFERSSDDCPVVSEFFNCPIEYGCERNAVVLDLEQAKERAFGNNPAINQLHIEILNKFMSRVDKTNLTYLIESKILEELPMGAPSQADVAKQLGLSLRNLQRKLSEQGTCYKEILDNTRKRLTLSYIKQPHMSISEIGYLVGFSNVANFNRAFRRWEGCAPGEYRHNYLSTNSMVEHIHPRA</sequence>
<name>A0A1E5C9D4_9GAMM</name>
<protein>
    <submittedName>
        <fullName evidence="5">AraC family transcriptional regulator</fullName>
    </submittedName>
</protein>
<dbReference type="Pfam" id="PF12625">
    <property type="entry name" value="Arabinose_bd"/>
    <property type="match status" value="1"/>
</dbReference>